<dbReference type="Proteomes" id="UP000677054">
    <property type="component" value="Unassembled WGS sequence"/>
</dbReference>
<dbReference type="EMBL" id="LR905098">
    <property type="protein sequence ID" value="CAD7253271.1"/>
    <property type="molecule type" value="Genomic_DNA"/>
</dbReference>
<feature type="region of interest" description="Disordered" evidence="1">
    <location>
        <begin position="35"/>
        <end position="95"/>
    </location>
</feature>
<proteinExistence type="predicted"/>
<organism evidence="2">
    <name type="scientific">Darwinula stevensoni</name>
    <dbReference type="NCBI Taxonomy" id="69355"/>
    <lineage>
        <taxon>Eukaryota</taxon>
        <taxon>Metazoa</taxon>
        <taxon>Ecdysozoa</taxon>
        <taxon>Arthropoda</taxon>
        <taxon>Crustacea</taxon>
        <taxon>Oligostraca</taxon>
        <taxon>Ostracoda</taxon>
        <taxon>Podocopa</taxon>
        <taxon>Podocopida</taxon>
        <taxon>Darwinulocopina</taxon>
        <taxon>Darwinuloidea</taxon>
        <taxon>Darwinulidae</taxon>
        <taxon>Darwinula</taxon>
    </lineage>
</organism>
<sequence>MNWFEPWRTGPTPGFTSAGISAPRICYRIIKSRTRQWKSSGHTGKKTQGSGRNLPITRATEGKAACPSSMPPSTSARRKPRRIPRRTERRINRKRASTFLLPDGLSFEKVYIIASLITN</sequence>
<evidence type="ECO:0000313" key="2">
    <source>
        <dbReference type="EMBL" id="CAD7253271.1"/>
    </source>
</evidence>
<evidence type="ECO:0000256" key="1">
    <source>
        <dbReference type="SAM" id="MobiDB-lite"/>
    </source>
</evidence>
<feature type="compositionally biased region" description="Polar residues" evidence="1">
    <location>
        <begin position="37"/>
        <end position="51"/>
    </location>
</feature>
<accession>A0A7R9AFG1</accession>
<name>A0A7R9AFG1_9CRUS</name>
<evidence type="ECO:0000313" key="3">
    <source>
        <dbReference type="Proteomes" id="UP000677054"/>
    </source>
</evidence>
<protein>
    <submittedName>
        <fullName evidence="2">Uncharacterized protein</fullName>
    </submittedName>
</protein>
<keyword evidence="3" id="KW-1185">Reference proteome</keyword>
<dbReference type="AlphaFoldDB" id="A0A7R9AFG1"/>
<reference evidence="2" key="1">
    <citation type="submission" date="2020-11" db="EMBL/GenBank/DDBJ databases">
        <authorList>
            <person name="Tran Van P."/>
        </authorList>
    </citation>
    <scope>NUCLEOTIDE SEQUENCE</scope>
</reference>
<gene>
    <name evidence="2" type="ORF">DSTB1V02_LOCUS13021</name>
</gene>
<dbReference type="EMBL" id="CAJPEV010005581">
    <property type="protein sequence ID" value="CAG0903300.1"/>
    <property type="molecule type" value="Genomic_DNA"/>
</dbReference>